<dbReference type="PANTHER" id="PTHR46873">
    <property type="entry name" value="EXPRESSED PROTEIN"/>
    <property type="match status" value="1"/>
</dbReference>
<feature type="transmembrane region" description="Helical" evidence="1">
    <location>
        <begin position="18"/>
        <end position="37"/>
    </location>
</feature>
<dbReference type="EMBL" id="BSYO01000037">
    <property type="protein sequence ID" value="GMH29782.1"/>
    <property type="molecule type" value="Genomic_DNA"/>
</dbReference>
<name>A0AAD3THX1_NEPGR</name>
<reference evidence="3" key="1">
    <citation type="submission" date="2023-05" db="EMBL/GenBank/DDBJ databases">
        <title>Nepenthes gracilis genome sequencing.</title>
        <authorList>
            <person name="Fukushima K."/>
        </authorList>
    </citation>
    <scope>NUCLEOTIDE SEQUENCE</scope>
    <source>
        <strain evidence="3">SING2019-196</strain>
    </source>
</reference>
<dbReference type="SUPFAM" id="SSF50891">
    <property type="entry name" value="Cyclophilin-like"/>
    <property type="match status" value="1"/>
</dbReference>
<comment type="caution">
    <text evidence="3">The sequence shown here is derived from an EMBL/GenBank/DDBJ whole genome shotgun (WGS) entry which is preliminary data.</text>
</comment>
<dbReference type="PANTHER" id="PTHR46873:SF1">
    <property type="entry name" value="EXPRESSED PROTEIN"/>
    <property type="match status" value="1"/>
</dbReference>
<dbReference type="InterPro" id="IPR029000">
    <property type="entry name" value="Cyclophilin-like_dom_sf"/>
</dbReference>
<dbReference type="InterPro" id="IPR002130">
    <property type="entry name" value="Cyclophilin-type_PPIase_dom"/>
</dbReference>
<dbReference type="Pfam" id="PF00160">
    <property type="entry name" value="Pro_isomerase"/>
    <property type="match status" value="1"/>
</dbReference>
<organism evidence="3 4">
    <name type="scientific">Nepenthes gracilis</name>
    <name type="common">Slender pitcher plant</name>
    <dbReference type="NCBI Taxonomy" id="150966"/>
    <lineage>
        <taxon>Eukaryota</taxon>
        <taxon>Viridiplantae</taxon>
        <taxon>Streptophyta</taxon>
        <taxon>Embryophyta</taxon>
        <taxon>Tracheophyta</taxon>
        <taxon>Spermatophyta</taxon>
        <taxon>Magnoliopsida</taxon>
        <taxon>eudicotyledons</taxon>
        <taxon>Gunneridae</taxon>
        <taxon>Pentapetalae</taxon>
        <taxon>Caryophyllales</taxon>
        <taxon>Nepenthaceae</taxon>
        <taxon>Nepenthes</taxon>
    </lineage>
</organism>
<dbReference type="Gene3D" id="2.40.100.10">
    <property type="entry name" value="Cyclophilin-like"/>
    <property type="match status" value="1"/>
</dbReference>
<gene>
    <name evidence="3" type="ORF">Nepgr_031625</name>
</gene>
<evidence type="ECO:0000313" key="4">
    <source>
        <dbReference type="Proteomes" id="UP001279734"/>
    </source>
</evidence>
<proteinExistence type="predicted"/>
<keyword evidence="1" id="KW-0812">Transmembrane</keyword>
<evidence type="ECO:0000313" key="3">
    <source>
        <dbReference type="EMBL" id="GMH29782.1"/>
    </source>
</evidence>
<dbReference type="AlphaFoldDB" id="A0AAD3THX1"/>
<accession>A0AAD3THX1</accession>
<protein>
    <recommendedName>
        <fullName evidence="2">PPIase cyclophilin-type domain-containing protein</fullName>
    </recommendedName>
</protein>
<dbReference type="GO" id="GO:0003755">
    <property type="term" value="F:peptidyl-prolyl cis-trans isomerase activity"/>
    <property type="evidence" value="ECO:0007669"/>
    <property type="project" value="InterPro"/>
</dbReference>
<evidence type="ECO:0000259" key="2">
    <source>
        <dbReference type="Pfam" id="PF00160"/>
    </source>
</evidence>
<evidence type="ECO:0000256" key="1">
    <source>
        <dbReference type="SAM" id="Phobius"/>
    </source>
</evidence>
<dbReference type="Proteomes" id="UP001279734">
    <property type="component" value="Unassembled WGS sequence"/>
</dbReference>
<feature type="domain" description="PPIase cyclophilin-type" evidence="2">
    <location>
        <begin position="168"/>
        <end position="318"/>
    </location>
</feature>
<dbReference type="FunFam" id="2.40.100.10:FF:000086">
    <property type="entry name" value="Predicted protein"/>
    <property type="match status" value="1"/>
</dbReference>
<sequence>MGRKPIDSNPSRRATPTLLFLGLASSALVYMVILFILRQPNSPSSPDSAATVSAESGGATDLERDNGGCCSGISNLELWGSAVKWGTEFKFNSSKECCEACKGLCNGNEGPCLCDSWVFCGNREACGSKFGECWLKKQKDALSPERQEAGNKIMWTSGLIFGKGQGIVGFETEHGTLHIKLYPDCAPHSVAYIIELLGLRHCAGCHFYRAEGRRSLWDANGNHIEDMSFGPPFALIQGTLEAQGTQFKSIPIEVCPTIRRGAVAWIGSGPEFFISLANHKEWNKAYTVFGYVLSSDMQIAEKFSELPVRSDVWNGINVSVLENPISLRIQRVKNLL</sequence>
<keyword evidence="1" id="KW-0472">Membrane</keyword>
<keyword evidence="4" id="KW-1185">Reference proteome</keyword>
<keyword evidence="1" id="KW-1133">Transmembrane helix</keyword>